<sequence length="193" mass="21662">MNMVALDIQKQDAYIGLRSNRPNIRIQQNQADMHIRQKHSGIIEISTTASQLFIDQTEAFADANLKSPLRVANEFWQKAQSTASQYVAQKAQEGEQLKHIENGQGAIAHIAKANSQLTKTEVGLGFMPTSMSQVKFDYQPSRVSLHAPYQEVEISVQKRPPQIDIPKWQVEAYVQQKNQISFRAVGGNVNMGL</sequence>
<dbReference type="AlphaFoldDB" id="W4Q489"/>
<keyword evidence="2" id="KW-1185">Reference proteome</keyword>
<dbReference type="OrthoDB" id="2112831at2"/>
<accession>W4Q489</accession>
<dbReference type="Pfam" id="PF20074">
    <property type="entry name" value="DUF6470"/>
    <property type="match status" value="1"/>
</dbReference>
<comment type="caution">
    <text evidence="1">The sequence shown here is derived from an EMBL/GenBank/DDBJ whole genome shotgun (WGS) entry which is preliminary data.</text>
</comment>
<dbReference type="EMBL" id="BAUT01000026">
    <property type="protein sequence ID" value="GAE26513.1"/>
    <property type="molecule type" value="Genomic_DNA"/>
</dbReference>
<dbReference type="InterPro" id="IPR045527">
    <property type="entry name" value="DUF6470"/>
</dbReference>
<gene>
    <name evidence="1" type="ORF">JCM9140_2591</name>
</gene>
<dbReference type="RefSeq" id="WP_034746295.1">
    <property type="nucleotide sequence ID" value="NZ_BAUT01000026.1"/>
</dbReference>
<protein>
    <submittedName>
        <fullName evidence="1">Uncharacterized protein</fullName>
    </submittedName>
</protein>
<evidence type="ECO:0000313" key="2">
    <source>
        <dbReference type="Proteomes" id="UP000018890"/>
    </source>
</evidence>
<proteinExistence type="predicted"/>
<reference evidence="1" key="1">
    <citation type="journal article" date="2014" name="Genome Announc.">
        <title>Draft Genome Sequences of Three Alkaliphilic Bacillus Strains, Bacillus wakoensis JCM 9140T, Bacillus akibai JCM 9157T, and Bacillus hemicellulosilyticus JCM 9152T.</title>
        <authorList>
            <person name="Yuki M."/>
            <person name="Oshima K."/>
            <person name="Suda W."/>
            <person name="Oshida Y."/>
            <person name="Kitamura K."/>
            <person name="Iida T."/>
            <person name="Hattori M."/>
            <person name="Ohkuma M."/>
        </authorList>
    </citation>
    <scope>NUCLEOTIDE SEQUENCE [LARGE SCALE GENOMIC DNA]</scope>
    <source>
        <strain evidence="1">JCM 9140</strain>
    </source>
</reference>
<evidence type="ECO:0000313" key="1">
    <source>
        <dbReference type="EMBL" id="GAE26513.1"/>
    </source>
</evidence>
<dbReference type="Proteomes" id="UP000018890">
    <property type="component" value="Unassembled WGS sequence"/>
</dbReference>
<dbReference type="STRING" id="1236970.JCM9140_2591"/>
<name>W4Q489_9BACI</name>
<organism evidence="1 2">
    <name type="scientific">Halalkalibacter wakoensis JCM 9140</name>
    <dbReference type="NCBI Taxonomy" id="1236970"/>
    <lineage>
        <taxon>Bacteria</taxon>
        <taxon>Bacillati</taxon>
        <taxon>Bacillota</taxon>
        <taxon>Bacilli</taxon>
        <taxon>Bacillales</taxon>
        <taxon>Bacillaceae</taxon>
        <taxon>Halalkalibacter</taxon>
    </lineage>
</organism>